<dbReference type="AlphaFoldDB" id="A0AA39RP26"/>
<evidence type="ECO:0000256" key="1">
    <source>
        <dbReference type="ARBA" id="ARBA00022737"/>
    </source>
</evidence>
<proteinExistence type="predicted"/>
<dbReference type="InterPro" id="IPR011990">
    <property type="entry name" value="TPR-like_helical_dom_sf"/>
</dbReference>
<dbReference type="Gene3D" id="1.25.40.10">
    <property type="entry name" value="Tetratricopeptide repeat domain"/>
    <property type="match status" value="1"/>
</dbReference>
<dbReference type="Pfam" id="PF12854">
    <property type="entry name" value="PPR_1"/>
    <property type="match status" value="1"/>
</dbReference>
<feature type="repeat" description="PPR" evidence="2">
    <location>
        <begin position="45"/>
        <end position="79"/>
    </location>
</feature>
<dbReference type="InterPro" id="IPR002885">
    <property type="entry name" value="PPR_rpt"/>
</dbReference>
<evidence type="ECO:0000313" key="3">
    <source>
        <dbReference type="EMBL" id="KAK0578221.1"/>
    </source>
</evidence>
<evidence type="ECO:0000313" key="4">
    <source>
        <dbReference type="Proteomes" id="UP001168877"/>
    </source>
</evidence>
<reference evidence="3" key="1">
    <citation type="journal article" date="2022" name="Plant J.">
        <title>Strategies of tolerance reflected in two North American maple genomes.</title>
        <authorList>
            <person name="McEvoy S.L."/>
            <person name="Sezen U.U."/>
            <person name="Trouern-Trend A."/>
            <person name="McMahon S.M."/>
            <person name="Schaberg P.G."/>
            <person name="Yang J."/>
            <person name="Wegrzyn J.L."/>
            <person name="Swenson N.G."/>
        </authorList>
    </citation>
    <scope>NUCLEOTIDE SEQUENCE</scope>
    <source>
        <strain evidence="3">NS2018</strain>
    </source>
</reference>
<keyword evidence="1" id="KW-0677">Repeat</keyword>
<comment type="caution">
    <text evidence="3">The sequence shown here is derived from an EMBL/GenBank/DDBJ whole genome shotgun (WGS) entry which is preliminary data.</text>
</comment>
<keyword evidence="4" id="KW-1185">Reference proteome</keyword>
<dbReference type="EMBL" id="JAUESC010000385">
    <property type="protein sequence ID" value="KAK0578221.1"/>
    <property type="molecule type" value="Genomic_DNA"/>
</dbReference>
<sequence length="106" mass="11821">MVDISLKNPFHQLTHQQTVFNDNPKTVKRGGYDGGDTNAEQMMADVVAYRLMIHGLCNAGSIEEALKLFNEMLCQELKSQPDVVNALCKQSSVSRVSFKLYDGQVL</sequence>
<dbReference type="Proteomes" id="UP001168877">
    <property type="component" value="Unassembled WGS sequence"/>
</dbReference>
<evidence type="ECO:0000256" key="2">
    <source>
        <dbReference type="PROSITE-ProRule" id="PRU00708"/>
    </source>
</evidence>
<organism evidence="3 4">
    <name type="scientific">Acer saccharum</name>
    <name type="common">Sugar maple</name>
    <dbReference type="NCBI Taxonomy" id="4024"/>
    <lineage>
        <taxon>Eukaryota</taxon>
        <taxon>Viridiplantae</taxon>
        <taxon>Streptophyta</taxon>
        <taxon>Embryophyta</taxon>
        <taxon>Tracheophyta</taxon>
        <taxon>Spermatophyta</taxon>
        <taxon>Magnoliopsida</taxon>
        <taxon>eudicotyledons</taxon>
        <taxon>Gunneridae</taxon>
        <taxon>Pentapetalae</taxon>
        <taxon>rosids</taxon>
        <taxon>malvids</taxon>
        <taxon>Sapindales</taxon>
        <taxon>Sapindaceae</taxon>
        <taxon>Hippocastanoideae</taxon>
        <taxon>Acereae</taxon>
        <taxon>Acer</taxon>
    </lineage>
</organism>
<name>A0AA39RP26_ACESA</name>
<accession>A0AA39RP26</accession>
<reference evidence="3" key="2">
    <citation type="submission" date="2023-06" db="EMBL/GenBank/DDBJ databases">
        <authorList>
            <person name="Swenson N.G."/>
            <person name="Wegrzyn J.L."/>
            <person name="Mcevoy S.L."/>
        </authorList>
    </citation>
    <scope>NUCLEOTIDE SEQUENCE</scope>
    <source>
        <strain evidence="3">NS2018</strain>
        <tissue evidence="3">Leaf</tissue>
    </source>
</reference>
<dbReference type="PROSITE" id="PS51375">
    <property type="entry name" value="PPR"/>
    <property type="match status" value="1"/>
</dbReference>
<dbReference type="NCBIfam" id="TIGR00756">
    <property type="entry name" value="PPR"/>
    <property type="match status" value="1"/>
</dbReference>
<gene>
    <name evidence="3" type="ORF">LWI29_006912</name>
</gene>
<protein>
    <recommendedName>
        <fullName evidence="5">Pentatricopeptide repeat-containing protein</fullName>
    </recommendedName>
</protein>
<evidence type="ECO:0008006" key="5">
    <source>
        <dbReference type="Google" id="ProtNLM"/>
    </source>
</evidence>